<evidence type="ECO:0000256" key="2">
    <source>
        <dbReference type="ARBA" id="ARBA00022692"/>
    </source>
</evidence>
<reference evidence="6" key="1">
    <citation type="journal article" date="2021" name="Nat. Commun.">
        <title>Genetic determinants of endophytism in the Arabidopsis root mycobiome.</title>
        <authorList>
            <person name="Mesny F."/>
            <person name="Miyauchi S."/>
            <person name="Thiergart T."/>
            <person name="Pickel B."/>
            <person name="Atanasova L."/>
            <person name="Karlsson M."/>
            <person name="Huettel B."/>
            <person name="Barry K.W."/>
            <person name="Haridas S."/>
            <person name="Chen C."/>
            <person name="Bauer D."/>
            <person name="Andreopoulos W."/>
            <person name="Pangilinan J."/>
            <person name="LaButti K."/>
            <person name="Riley R."/>
            <person name="Lipzen A."/>
            <person name="Clum A."/>
            <person name="Drula E."/>
            <person name="Henrissat B."/>
            <person name="Kohler A."/>
            <person name="Grigoriev I.V."/>
            <person name="Martin F.M."/>
            <person name="Hacquard S."/>
        </authorList>
    </citation>
    <scope>NUCLEOTIDE SEQUENCE</scope>
    <source>
        <strain evidence="6">MPI-CAGE-AT-0021</strain>
    </source>
</reference>
<feature type="transmembrane region" description="Helical" evidence="5">
    <location>
        <begin position="187"/>
        <end position="208"/>
    </location>
</feature>
<name>A0A9P9IG46_9HYPO</name>
<feature type="transmembrane region" description="Helical" evidence="5">
    <location>
        <begin position="79"/>
        <end position="101"/>
    </location>
</feature>
<dbReference type="PANTHER" id="PTHR31465:SF15">
    <property type="entry name" value="LIPID TRANSPORTER ATNI-RELATED"/>
    <property type="match status" value="1"/>
</dbReference>
<dbReference type="Pfam" id="PF04479">
    <property type="entry name" value="RTA1"/>
    <property type="match status" value="1"/>
</dbReference>
<feature type="transmembrane region" description="Helical" evidence="5">
    <location>
        <begin position="151"/>
        <end position="175"/>
    </location>
</feature>
<dbReference type="GO" id="GO:0016020">
    <property type="term" value="C:membrane"/>
    <property type="evidence" value="ECO:0007669"/>
    <property type="project" value="UniProtKB-SubCell"/>
</dbReference>
<keyword evidence="4 5" id="KW-0472">Membrane</keyword>
<dbReference type="AlphaFoldDB" id="A0A9P9IG46"/>
<feature type="transmembrane region" description="Helical" evidence="5">
    <location>
        <begin position="229"/>
        <end position="253"/>
    </location>
</feature>
<comment type="caution">
    <text evidence="6">The sequence shown here is derived from an EMBL/GenBank/DDBJ whole genome shotgun (WGS) entry which is preliminary data.</text>
</comment>
<evidence type="ECO:0000256" key="4">
    <source>
        <dbReference type="ARBA" id="ARBA00023136"/>
    </source>
</evidence>
<dbReference type="Proteomes" id="UP000717696">
    <property type="component" value="Unassembled WGS sequence"/>
</dbReference>
<dbReference type="OrthoDB" id="5384040at2759"/>
<comment type="subcellular location">
    <subcellularLocation>
        <location evidence="1">Membrane</location>
        <topology evidence="1">Multi-pass membrane protein</topology>
    </subcellularLocation>
</comment>
<accession>A0A9P9IG46</accession>
<feature type="transmembrane region" description="Helical" evidence="5">
    <location>
        <begin position="107"/>
        <end position="131"/>
    </location>
</feature>
<evidence type="ECO:0000313" key="7">
    <source>
        <dbReference type="Proteomes" id="UP000717696"/>
    </source>
</evidence>
<proteinExistence type="predicted"/>
<evidence type="ECO:0000256" key="5">
    <source>
        <dbReference type="SAM" id="Phobius"/>
    </source>
</evidence>
<keyword evidence="7" id="KW-1185">Reference proteome</keyword>
<feature type="transmembrane region" description="Helical" evidence="5">
    <location>
        <begin position="273"/>
        <end position="296"/>
    </location>
</feature>
<protein>
    <submittedName>
        <fullName evidence="6">RTA1 like protein-domain-containing protein</fullName>
    </submittedName>
</protein>
<evidence type="ECO:0000313" key="6">
    <source>
        <dbReference type="EMBL" id="KAH7119431.1"/>
    </source>
</evidence>
<dbReference type="InterPro" id="IPR007568">
    <property type="entry name" value="RTA1"/>
</dbReference>
<dbReference type="EMBL" id="JAGMUU010000030">
    <property type="protein sequence ID" value="KAH7119431.1"/>
    <property type="molecule type" value="Genomic_DNA"/>
</dbReference>
<gene>
    <name evidence="6" type="ORF">B0J13DRAFT_629574</name>
</gene>
<sequence>MANLSPTTTITEGASSTLELATPLCTTAVPGEFGYVPPGACNANYGFYPSWQWNLAFAVAFGITTFVHIVQAWRFKKTFCWVIIMGALWETACFIVRFLGARNQQELTYVIVSTLLFLLAPIWINAFAYMVIARLVHFLLPEPKAILSARWIAKSFVAADILSFVVQAAGGSMLADDDPKQKETGQRIYIGGIAIQLLFVLIFIVVAGKFERRLRVLMRDGKLEREEAWVRPVVWTVFAVLFLIVVRIIFRLIEFGGGANGKNELLKHEAYPLWLDALPMLVALVLLNAVHPAIVLKGPESEFPKRPWTWCGLRKHRLEEAYALASRDQSGEGGREFFV</sequence>
<organism evidence="6 7">
    <name type="scientific">Dactylonectria estremocensis</name>
    <dbReference type="NCBI Taxonomy" id="1079267"/>
    <lineage>
        <taxon>Eukaryota</taxon>
        <taxon>Fungi</taxon>
        <taxon>Dikarya</taxon>
        <taxon>Ascomycota</taxon>
        <taxon>Pezizomycotina</taxon>
        <taxon>Sordariomycetes</taxon>
        <taxon>Hypocreomycetidae</taxon>
        <taxon>Hypocreales</taxon>
        <taxon>Nectriaceae</taxon>
        <taxon>Dactylonectria</taxon>
    </lineage>
</organism>
<evidence type="ECO:0000256" key="1">
    <source>
        <dbReference type="ARBA" id="ARBA00004141"/>
    </source>
</evidence>
<keyword evidence="3 5" id="KW-1133">Transmembrane helix</keyword>
<feature type="transmembrane region" description="Helical" evidence="5">
    <location>
        <begin position="51"/>
        <end position="70"/>
    </location>
</feature>
<dbReference type="PANTHER" id="PTHR31465">
    <property type="entry name" value="PROTEIN RTA1-RELATED"/>
    <property type="match status" value="1"/>
</dbReference>
<keyword evidence="2 5" id="KW-0812">Transmembrane</keyword>
<evidence type="ECO:0000256" key="3">
    <source>
        <dbReference type="ARBA" id="ARBA00022989"/>
    </source>
</evidence>